<sequence length="1365" mass="151733">MTKHTSTVMATPDSRPARHMSESDHEDDHDHEMDHEDNDIDDSQQYLGGASSSGSTPIKRKRLTQACDPCRKKKIKCDGIKPSCANCAKLDIHCTYLPSMKKRGPRQGYIELLEKRLDKMEKMLQHGPAVIDTDFIDSNISNRRRGSLSDGDSETTETSCSRQELSDPSQHTKLRPDQSPLTRTKRPIYGIKDEVPRKDILDHLIQLFFDSVYYQFPVIHPGSFMKQYREGKVSPNLLNALCAGVARFSNHPDVVTTPSFLAGEPFATNVRASLIDSVDVPTVSNVQALLFLSMFEYGAARGPRAWMFGGMAIRMAQELGLNREDSSPVFNLKGDWVLRETRRRTFWACFIMDVLASSSSGRPRMIDERDCEVLLPSEDNAWHEARPVVTEMLEEENDSEGLSSVKHETDADDTGSNNAPDSWPGTSTKKNGSSSAQPSKEDEASQKCHSLSSFAYLIRILAILGKVSQYVNRPRTKKSIPPNEPGSEFAIIDAALAAWLQSVPSQFGYSPDNTRMLKDRGEGCIIIFMHVVYHTSVVLLHRPILAADKASFPMDPEFVENSTKRCAEAAAKVSEVLEFVTAQNYPPRIYISSFFAYPVFTTATIHITNAFASDPAIAAKARRNLSIHVKILQTMKTYWAMADKFFYIIRDLYSIQSKISSSANGGIIVPQVVSHNPYSSSRNYAADSEVNPTKNKEASRTRGKNGKNDESSRAGLEGDSPAPRMVVNSKLASISSFLKSDSGLIALWRRATEMQVIDEANQQKRRILATEDTNKNQSSTSQIDNTKDQEEKEQKERLQRMNQLEIQEINQEFERQRKAKMLEEQQQQVLSNKDCETSESQLVEKRQAEDNEPSHLRASKQARVTKTLVATATVATAPQPSHAPNQTPLSNLSSVGSLDGSANPTWSPGLEQSPAQPMTPLKSNSNSNMTYRHTVLQGPDQLQQFQGREGYIMQPLLVQTSVPSLASAAKSDMNQHLLNVYTQQHQQQEALSQAIDMRQNANIQKQQQRLQQQRQQAPVSSSLAFGPPGGLNTSLIPSVSASVQQQQMAQYQPQHQHQQRHQHQHHQQPGMAPGSGFGPPLVYGSSYSHNQSSRAQAEMADSIFDFAMPLGDLNFLSSSFQMTPMMMHQNSINNNSSVSSSAAIGVSTSLSTIPLRSAHGPLTADTNSSPSAPSPVGSTTSSSAASMLMPGPEPSTDLSPVRGRAASDSKSPPTSTQNNISPGLHSFMMSDEAFSDMQSTPDSLVRYLNIHHEQLRQEMQLQQQDIHPVLNQQNSLIYDDYFHLSQLLPNTANLTQQGQLAALHHLQTQQHQQLLQQQQQQARQKQLQPLQQQQQQQQPMTTMRMEMDTSIVGRPSVHTSIPSFQ</sequence>
<evidence type="ECO:0000256" key="3">
    <source>
        <dbReference type="ARBA" id="ARBA00023015"/>
    </source>
</evidence>
<dbReference type="OrthoDB" id="2123952at2759"/>
<dbReference type="InParanoid" id="A0A1Y2GTB8"/>
<keyword evidence="3" id="KW-0805">Transcription regulation</keyword>
<dbReference type="SUPFAM" id="SSF57701">
    <property type="entry name" value="Zn2/Cys6 DNA-binding domain"/>
    <property type="match status" value="1"/>
</dbReference>
<feature type="compositionally biased region" description="Basic residues" evidence="6">
    <location>
        <begin position="1057"/>
        <end position="1066"/>
    </location>
</feature>
<feature type="compositionally biased region" description="Basic and acidic residues" evidence="6">
    <location>
        <begin position="15"/>
        <end position="34"/>
    </location>
</feature>
<dbReference type="PROSITE" id="PS00463">
    <property type="entry name" value="ZN2_CY6_FUNGAL_1"/>
    <property type="match status" value="1"/>
</dbReference>
<proteinExistence type="predicted"/>
<dbReference type="GO" id="GO:0006351">
    <property type="term" value="P:DNA-templated transcription"/>
    <property type="evidence" value="ECO:0007669"/>
    <property type="project" value="InterPro"/>
</dbReference>
<dbReference type="Pfam" id="PF00172">
    <property type="entry name" value="Zn_clus"/>
    <property type="match status" value="1"/>
</dbReference>
<dbReference type="PANTHER" id="PTHR47338">
    <property type="entry name" value="ZN(II)2CYS6 TRANSCRIPTION FACTOR (EUROFUNG)-RELATED"/>
    <property type="match status" value="1"/>
</dbReference>
<feature type="region of interest" description="Disordered" evidence="6">
    <location>
        <begin position="1002"/>
        <end position="1089"/>
    </location>
</feature>
<feature type="compositionally biased region" description="Polar residues" evidence="6">
    <location>
        <begin position="913"/>
        <end position="928"/>
    </location>
</feature>
<dbReference type="PANTHER" id="PTHR47338:SF5">
    <property type="entry name" value="ZN(II)2CYS6 TRANSCRIPTION FACTOR (EUROFUNG)"/>
    <property type="match status" value="1"/>
</dbReference>
<feature type="compositionally biased region" description="Basic and acidic residues" evidence="6">
    <location>
        <begin position="785"/>
        <end position="798"/>
    </location>
</feature>
<feature type="region of interest" description="Disordered" evidence="6">
    <location>
        <begin position="875"/>
        <end position="928"/>
    </location>
</feature>
<name>A0A1Y2GTB8_9FUNG</name>
<gene>
    <name evidence="8" type="ORF">BCR41DRAFT_14714</name>
</gene>
<dbReference type="InterPro" id="IPR001138">
    <property type="entry name" value="Zn2Cys6_DnaBD"/>
</dbReference>
<evidence type="ECO:0000256" key="4">
    <source>
        <dbReference type="ARBA" id="ARBA00023163"/>
    </source>
</evidence>
<keyword evidence="9" id="KW-1185">Reference proteome</keyword>
<comment type="subcellular location">
    <subcellularLocation>
        <location evidence="1">Nucleus</location>
    </subcellularLocation>
</comment>
<evidence type="ECO:0000256" key="1">
    <source>
        <dbReference type="ARBA" id="ARBA00004123"/>
    </source>
</evidence>
<dbReference type="InterPro" id="IPR036864">
    <property type="entry name" value="Zn2-C6_fun-type_DNA-bd_sf"/>
</dbReference>
<feature type="region of interest" description="Disordered" evidence="6">
    <location>
        <begin position="141"/>
        <end position="188"/>
    </location>
</feature>
<evidence type="ECO:0000256" key="2">
    <source>
        <dbReference type="ARBA" id="ARBA00022723"/>
    </source>
</evidence>
<dbReference type="Gene3D" id="4.10.240.10">
    <property type="entry name" value="Zn(2)-C6 fungal-type DNA-binding domain"/>
    <property type="match status" value="1"/>
</dbReference>
<feature type="compositionally biased region" description="Polar residues" evidence="6">
    <location>
        <begin position="1208"/>
        <end position="1221"/>
    </location>
</feature>
<dbReference type="InterPro" id="IPR007219">
    <property type="entry name" value="XnlR_reg_dom"/>
</dbReference>
<feature type="compositionally biased region" description="Low complexity" evidence="6">
    <location>
        <begin position="1168"/>
        <end position="1186"/>
    </location>
</feature>
<dbReference type="InterPro" id="IPR050815">
    <property type="entry name" value="TF_fung"/>
</dbReference>
<feature type="compositionally biased region" description="Polar residues" evidence="6">
    <location>
        <begin position="414"/>
        <end position="438"/>
    </location>
</feature>
<feature type="region of interest" description="Disordered" evidence="6">
    <location>
        <begin position="393"/>
        <end position="444"/>
    </location>
</feature>
<dbReference type="GO" id="GO:0000981">
    <property type="term" value="F:DNA-binding transcription factor activity, RNA polymerase II-specific"/>
    <property type="evidence" value="ECO:0007669"/>
    <property type="project" value="InterPro"/>
</dbReference>
<feature type="compositionally biased region" description="Basic and acidic residues" evidence="6">
    <location>
        <begin position="694"/>
        <end position="712"/>
    </location>
</feature>
<keyword evidence="4" id="KW-0804">Transcription</keyword>
<keyword evidence="5" id="KW-0539">Nucleus</keyword>
<evidence type="ECO:0000313" key="9">
    <source>
        <dbReference type="Proteomes" id="UP000193648"/>
    </source>
</evidence>
<dbReference type="CDD" id="cd00067">
    <property type="entry name" value="GAL4"/>
    <property type="match status" value="1"/>
</dbReference>
<dbReference type="EMBL" id="MCFF01000010">
    <property type="protein sequence ID" value="ORZ22767.1"/>
    <property type="molecule type" value="Genomic_DNA"/>
</dbReference>
<feature type="domain" description="Zn(2)-C6 fungal-type" evidence="7">
    <location>
        <begin position="66"/>
        <end position="96"/>
    </location>
</feature>
<dbReference type="GO" id="GO:0003677">
    <property type="term" value="F:DNA binding"/>
    <property type="evidence" value="ECO:0007669"/>
    <property type="project" value="InterPro"/>
</dbReference>
<feature type="compositionally biased region" description="Polar residues" evidence="6">
    <location>
        <begin position="1031"/>
        <end position="1043"/>
    </location>
</feature>
<evidence type="ECO:0000313" key="8">
    <source>
        <dbReference type="EMBL" id="ORZ22767.1"/>
    </source>
</evidence>
<dbReference type="STRING" id="64571.A0A1Y2GTB8"/>
<feature type="compositionally biased region" description="Polar residues" evidence="6">
    <location>
        <begin position="775"/>
        <end position="784"/>
    </location>
</feature>
<evidence type="ECO:0000256" key="5">
    <source>
        <dbReference type="ARBA" id="ARBA00023242"/>
    </source>
</evidence>
<evidence type="ECO:0000256" key="6">
    <source>
        <dbReference type="SAM" id="MobiDB-lite"/>
    </source>
</evidence>
<keyword evidence="2" id="KW-0479">Metal-binding</keyword>
<feature type="region of interest" description="Disordered" evidence="6">
    <location>
        <begin position="768"/>
        <end position="798"/>
    </location>
</feature>
<feature type="compositionally biased region" description="Low complexity" evidence="6">
    <location>
        <begin position="1044"/>
        <end position="1056"/>
    </location>
</feature>
<feature type="compositionally biased region" description="Polar residues" evidence="6">
    <location>
        <begin position="878"/>
        <end position="906"/>
    </location>
</feature>
<feature type="compositionally biased region" description="Low complexity" evidence="6">
    <location>
        <begin position="1004"/>
        <end position="1016"/>
    </location>
</feature>
<dbReference type="GO" id="GO:0005634">
    <property type="term" value="C:nucleus"/>
    <property type="evidence" value="ECO:0007669"/>
    <property type="project" value="UniProtKB-SubCell"/>
</dbReference>
<dbReference type="GeneID" id="33561419"/>
<comment type="caution">
    <text evidence="8">The sequence shown here is derived from an EMBL/GenBank/DDBJ whole genome shotgun (WGS) entry which is preliminary data.</text>
</comment>
<organism evidence="8 9">
    <name type="scientific">Lobosporangium transversale</name>
    <dbReference type="NCBI Taxonomy" id="64571"/>
    <lineage>
        <taxon>Eukaryota</taxon>
        <taxon>Fungi</taxon>
        <taxon>Fungi incertae sedis</taxon>
        <taxon>Mucoromycota</taxon>
        <taxon>Mortierellomycotina</taxon>
        <taxon>Mortierellomycetes</taxon>
        <taxon>Mortierellales</taxon>
        <taxon>Mortierellaceae</taxon>
        <taxon>Lobosporangium</taxon>
    </lineage>
</organism>
<dbReference type="SMART" id="SM00906">
    <property type="entry name" value="Fungal_trans"/>
    <property type="match status" value="1"/>
</dbReference>
<protein>
    <submittedName>
        <fullName evidence="8">Fungal-specific transcription factor domain-domain-containing protein</fullName>
    </submittedName>
</protein>
<feature type="region of interest" description="Disordered" evidence="6">
    <location>
        <begin position="824"/>
        <end position="863"/>
    </location>
</feature>
<feature type="compositionally biased region" description="Polar residues" evidence="6">
    <location>
        <begin position="156"/>
        <end position="171"/>
    </location>
</feature>
<evidence type="ECO:0000259" key="7">
    <source>
        <dbReference type="PROSITE" id="PS50048"/>
    </source>
</evidence>
<feature type="region of interest" description="Disordered" evidence="6">
    <location>
        <begin position="680"/>
        <end position="723"/>
    </location>
</feature>
<dbReference type="Proteomes" id="UP000193648">
    <property type="component" value="Unassembled WGS sequence"/>
</dbReference>
<dbReference type="PROSITE" id="PS50048">
    <property type="entry name" value="ZN2_CY6_FUNGAL_2"/>
    <property type="match status" value="1"/>
</dbReference>
<reference evidence="8 9" key="1">
    <citation type="submission" date="2016-07" db="EMBL/GenBank/DDBJ databases">
        <title>Pervasive Adenine N6-methylation of Active Genes in Fungi.</title>
        <authorList>
            <consortium name="DOE Joint Genome Institute"/>
            <person name="Mondo S.J."/>
            <person name="Dannebaum R.O."/>
            <person name="Kuo R.C."/>
            <person name="Labutti K."/>
            <person name="Haridas S."/>
            <person name="Kuo A."/>
            <person name="Salamov A."/>
            <person name="Ahrendt S.R."/>
            <person name="Lipzen A."/>
            <person name="Sullivan W."/>
            <person name="Andreopoulos W.B."/>
            <person name="Clum A."/>
            <person name="Lindquist E."/>
            <person name="Daum C."/>
            <person name="Ramamoorthy G.K."/>
            <person name="Gryganskyi A."/>
            <person name="Culley D."/>
            <person name="Magnuson J.K."/>
            <person name="James T.Y."/>
            <person name="O'Malley M.A."/>
            <person name="Stajich J.E."/>
            <person name="Spatafora J.W."/>
            <person name="Visel A."/>
            <person name="Grigoriev I.V."/>
        </authorList>
    </citation>
    <scope>NUCLEOTIDE SEQUENCE [LARGE SCALE GENOMIC DNA]</scope>
    <source>
        <strain evidence="8 9">NRRL 3116</strain>
    </source>
</reference>
<feature type="region of interest" description="Disordered" evidence="6">
    <location>
        <begin position="1"/>
        <end position="60"/>
    </location>
</feature>
<dbReference type="GO" id="GO:0008270">
    <property type="term" value="F:zinc ion binding"/>
    <property type="evidence" value="ECO:0007669"/>
    <property type="project" value="InterPro"/>
</dbReference>
<dbReference type="RefSeq" id="XP_021883321.1">
    <property type="nucleotide sequence ID" value="XM_022019574.1"/>
</dbReference>
<accession>A0A1Y2GTB8</accession>
<dbReference type="Pfam" id="PF04082">
    <property type="entry name" value="Fungal_trans"/>
    <property type="match status" value="1"/>
</dbReference>
<dbReference type="SMART" id="SM00066">
    <property type="entry name" value="GAL4"/>
    <property type="match status" value="1"/>
</dbReference>
<feature type="compositionally biased region" description="Basic and acidic residues" evidence="6">
    <location>
        <begin position="842"/>
        <end position="855"/>
    </location>
</feature>
<feature type="region of interest" description="Disordered" evidence="6">
    <location>
        <begin position="1157"/>
        <end position="1225"/>
    </location>
</feature>
<dbReference type="CDD" id="cd12148">
    <property type="entry name" value="fungal_TF_MHR"/>
    <property type="match status" value="1"/>
</dbReference>
<feature type="compositionally biased region" description="Polar residues" evidence="6">
    <location>
        <begin position="44"/>
        <end position="56"/>
    </location>
</feature>